<evidence type="ECO:0000256" key="2">
    <source>
        <dbReference type="ARBA" id="ARBA00022448"/>
    </source>
</evidence>
<dbReference type="PANTHER" id="PTHR23513:SF6">
    <property type="entry name" value="MAJOR FACILITATOR SUPERFAMILY ASSOCIATED DOMAIN-CONTAINING PROTEIN"/>
    <property type="match status" value="1"/>
</dbReference>
<dbReference type="Gene3D" id="1.20.1250.20">
    <property type="entry name" value="MFS general substrate transporter like domains"/>
    <property type="match status" value="1"/>
</dbReference>
<dbReference type="Pfam" id="PF05977">
    <property type="entry name" value="MFS_3"/>
    <property type="match status" value="1"/>
</dbReference>
<organism evidence="9 10">
    <name type="scientific">Nonomuraea ferruginea</name>
    <dbReference type="NCBI Taxonomy" id="46174"/>
    <lineage>
        <taxon>Bacteria</taxon>
        <taxon>Bacillati</taxon>
        <taxon>Actinomycetota</taxon>
        <taxon>Actinomycetes</taxon>
        <taxon>Streptosporangiales</taxon>
        <taxon>Streptosporangiaceae</taxon>
        <taxon>Nonomuraea</taxon>
    </lineage>
</organism>
<dbReference type="PANTHER" id="PTHR23513">
    <property type="entry name" value="INTEGRAL MEMBRANE EFFLUX PROTEIN-RELATED"/>
    <property type="match status" value="1"/>
</dbReference>
<evidence type="ECO:0000256" key="4">
    <source>
        <dbReference type="ARBA" id="ARBA00022692"/>
    </source>
</evidence>
<feature type="domain" description="Major facilitator superfamily (MFS) profile" evidence="8">
    <location>
        <begin position="216"/>
        <end position="414"/>
    </location>
</feature>
<evidence type="ECO:0000256" key="1">
    <source>
        <dbReference type="ARBA" id="ARBA00004651"/>
    </source>
</evidence>
<keyword evidence="6 7" id="KW-0472">Membrane</keyword>
<feature type="transmembrane region" description="Helical" evidence="7">
    <location>
        <begin position="372"/>
        <end position="394"/>
    </location>
</feature>
<sequence>MTRLGRSFGFLLSSTALSNLADGVLKVGAPLMAVSFTRSPALVALAGAAATLPWLLLALPAGALVDRLDRRRIMVAANAARAAVLAVATALAALGLMNLWVLLTAVFLACVSEVFADTSAQAALPMAVPETELTRANGRVVGVQILGNDFAGAPLAGLLVTVLPAAVLGAPGLLYGVAGLLLLGMRGRFLAPREAPRPVAGEIAESLRYLWSHRFLRTLALSAGLINTAGAAYFGVLVLWVVGDGSPMGLAPSGYGLMLTVFAVGALAGSLVAGRAGRLAGDAPAFVMLWAVCALAHLVPVLLPVPWLLYATAVVWGVSGAAANVLVISTRQRIIPGELLGRVNAAYRLLGMGGMPLGAALGGLAGEVAGLPAVFVGATVVQLLAVCWIGRVVFFPTSKRVTSGVTIPDITGSR</sequence>
<comment type="caution">
    <text evidence="9">The sequence shown here is derived from an EMBL/GenBank/DDBJ whole genome shotgun (WGS) entry which is preliminary data.</text>
</comment>
<feature type="transmembrane region" description="Helical" evidence="7">
    <location>
        <begin position="218"/>
        <end position="242"/>
    </location>
</feature>
<gene>
    <name evidence="9" type="ORF">OUY24_37540</name>
</gene>
<reference evidence="9 10" key="1">
    <citation type="submission" date="2022-11" db="EMBL/GenBank/DDBJ databases">
        <title>Nonomuraea corallina sp. nov., a new species of the genus Nonomuraea isolated from sea side sediment in Thai sea.</title>
        <authorList>
            <person name="Ngamcharungchit C."/>
            <person name="Matsumoto A."/>
            <person name="Suriyachadkun C."/>
            <person name="Panbangred W."/>
            <person name="Inahashi Y."/>
            <person name="Intra B."/>
        </authorList>
    </citation>
    <scope>NUCLEOTIDE SEQUENCE [LARGE SCALE GENOMIC DNA]</scope>
    <source>
        <strain evidence="9 10">DSM 43553</strain>
    </source>
</reference>
<name>A0ABT4TA28_9ACTN</name>
<feature type="transmembrane region" description="Helical" evidence="7">
    <location>
        <begin position="285"/>
        <end position="303"/>
    </location>
</feature>
<feature type="transmembrane region" description="Helical" evidence="7">
    <location>
        <begin position="82"/>
        <end position="109"/>
    </location>
</feature>
<keyword evidence="10" id="KW-1185">Reference proteome</keyword>
<evidence type="ECO:0000313" key="10">
    <source>
        <dbReference type="Proteomes" id="UP001212498"/>
    </source>
</evidence>
<keyword evidence="5 7" id="KW-1133">Transmembrane helix</keyword>
<evidence type="ECO:0000259" key="8">
    <source>
        <dbReference type="PROSITE" id="PS50850"/>
    </source>
</evidence>
<evidence type="ECO:0000256" key="7">
    <source>
        <dbReference type="SAM" id="Phobius"/>
    </source>
</evidence>
<dbReference type="InterPro" id="IPR020846">
    <property type="entry name" value="MFS_dom"/>
</dbReference>
<dbReference type="EMBL" id="JAPNUD010000191">
    <property type="protein sequence ID" value="MDA0646363.1"/>
    <property type="molecule type" value="Genomic_DNA"/>
</dbReference>
<evidence type="ECO:0000313" key="9">
    <source>
        <dbReference type="EMBL" id="MDA0646363.1"/>
    </source>
</evidence>
<dbReference type="Proteomes" id="UP001212498">
    <property type="component" value="Unassembled WGS sequence"/>
</dbReference>
<evidence type="ECO:0000256" key="6">
    <source>
        <dbReference type="ARBA" id="ARBA00023136"/>
    </source>
</evidence>
<keyword evidence="2" id="KW-0813">Transport</keyword>
<feature type="transmembrane region" description="Helical" evidence="7">
    <location>
        <begin position="254"/>
        <end position="273"/>
    </location>
</feature>
<dbReference type="RefSeq" id="WP_271279690.1">
    <property type="nucleotide sequence ID" value="NZ_BAABFD010000021.1"/>
</dbReference>
<proteinExistence type="predicted"/>
<dbReference type="CDD" id="cd06173">
    <property type="entry name" value="MFS_MefA_like"/>
    <property type="match status" value="1"/>
</dbReference>
<feature type="transmembrane region" description="Helical" evidence="7">
    <location>
        <begin position="155"/>
        <end position="183"/>
    </location>
</feature>
<feature type="transmembrane region" description="Helical" evidence="7">
    <location>
        <begin position="309"/>
        <end position="328"/>
    </location>
</feature>
<comment type="subcellular location">
    <subcellularLocation>
        <location evidence="1">Cell membrane</location>
        <topology evidence="1">Multi-pass membrane protein</topology>
    </subcellularLocation>
</comment>
<feature type="transmembrane region" description="Helical" evidence="7">
    <location>
        <begin position="349"/>
        <end position="366"/>
    </location>
</feature>
<dbReference type="InterPro" id="IPR010290">
    <property type="entry name" value="TM_effector"/>
</dbReference>
<keyword evidence="4 7" id="KW-0812">Transmembrane</keyword>
<evidence type="ECO:0000256" key="3">
    <source>
        <dbReference type="ARBA" id="ARBA00022475"/>
    </source>
</evidence>
<dbReference type="SUPFAM" id="SSF103473">
    <property type="entry name" value="MFS general substrate transporter"/>
    <property type="match status" value="1"/>
</dbReference>
<dbReference type="PROSITE" id="PS50850">
    <property type="entry name" value="MFS"/>
    <property type="match status" value="1"/>
</dbReference>
<protein>
    <submittedName>
        <fullName evidence="9">MFS transporter</fullName>
    </submittedName>
</protein>
<evidence type="ECO:0000256" key="5">
    <source>
        <dbReference type="ARBA" id="ARBA00022989"/>
    </source>
</evidence>
<feature type="transmembrane region" description="Helical" evidence="7">
    <location>
        <begin position="39"/>
        <end position="61"/>
    </location>
</feature>
<dbReference type="InterPro" id="IPR036259">
    <property type="entry name" value="MFS_trans_sf"/>
</dbReference>
<accession>A0ABT4TA28</accession>
<keyword evidence="3" id="KW-1003">Cell membrane</keyword>